<comment type="caution">
    <text evidence="1">The sequence shown here is derived from an EMBL/GenBank/DDBJ whole genome shotgun (WGS) entry which is preliminary data.</text>
</comment>
<name>A0ACC5R1L5_9HYPH</name>
<dbReference type="Proteomes" id="UP000616151">
    <property type="component" value="Unassembled WGS sequence"/>
</dbReference>
<organism evidence="1 2">
    <name type="scientific">Taklimakanibacter albus</name>
    <dbReference type="NCBI Taxonomy" id="2800327"/>
    <lineage>
        <taxon>Bacteria</taxon>
        <taxon>Pseudomonadati</taxon>
        <taxon>Pseudomonadota</taxon>
        <taxon>Alphaproteobacteria</taxon>
        <taxon>Hyphomicrobiales</taxon>
        <taxon>Aestuariivirgaceae</taxon>
        <taxon>Taklimakanibacter</taxon>
    </lineage>
</organism>
<accession>A0ACC5R1L5</accession>
<proteinExistence type="predicted"/>
<keyword evidence="2" id="KW-1185">Reference proteome</keyword>
<dbReference type="EMBL" id="JAENHL010000006">
    <property type="protein sequence ID" value="MBK1866554.1"/>
    <property type="molecule type" value="Genomic_DNA"/>
</dbReference>
<protein>
    <submittedName>
        <fullName evidence="1">Uncharacterized protein</fullName>
    </submittedName>
</protein>
<sequence>MTLKTSSRHRLRLPLAMLLISLLTACGFPASEPTTYSLTRELTDDAAGYRLRLWNYSESMLDPPGYFLEVVESGRPTQPNAGRTIVWLDGTDELPTLTWEKGCYKLAVTWVGHATRFEQRNWLLFLFYGSGVELKNGDSWTEMIAQKPVCFRFDKLTKDATVL</sequence>
<evidence type="ECO:0000313" key="1">
    <source>
        <dbReference type="EMBL" id="MBK1866554.1"/>
    </source>
</evidence>
<reference evidence="1" key="1">
    <citation type="submission" date="2021-01" db="EMBL/GenBank/DDBJ databases">
        <authorList>
            <person name="Sun Q."/>
        </authorList>
    </citation>
    <scope>NUCLEOTIDE SEQUENCE</scope>
    <source>
        <strain evidence="1">YIM B02566</strain>
    </source>
</reference>
<evidence type="ECO:0000313" key="2">
    <source>
        <dbReference type="Proteomes" id="UP000616151"/>
    </source>
</evidence>
<gene>
    <name evidence="1" type="ORF">JHL16_09340</name>
</gene>